<dbReference type="RefSeq" id="WP_125172981.1">
    <property type="nucleotide sequence ID" value="NZ_CP066067.1"/>
</dbReference>
<dbReference type="AlphaFoldDB" id="A0A426PWJ2"/>
<comment type="caution">
    <text evidence="1">The sequence shown here is derived from an EMBL/GenBank/DDBJ whole genome shotgun (WGS) entry which is preliminary data.</text>
</comment>
<organism evidence="1 2">
    <name type="scientific">Corynebacterium bovis</name>
    <dbReference type="NCBI Taxonomy" id="36808"/>
    <lineage>
        <taxon>Bacteria</taxon>
        <taxon>Bacillati</taxon>
        <taxon>Actinomycetota</taxon>
        <taxon>Actinomycetes</taxon>
        <taxon>Mycobacteriales</taxon>
        <taxon>Corynebacteriaceae</taxon>
        <taxon>Corynebacterium</taxon>
    </lineage>
</organism>
<evidence type="ECO:0000313" key="1">
    <source>
        <dbReference type="EMBL" id="RRO85621.1"/>
    </source>
</evidence>
<sequence length="88" mass="8836">MSSVIITDEIVATAVLHPFGRVGGRRWRPARGRAGRGVGVGVDVGSARRRGAAAAGAGPEGEWVMVGICRRSWAGGVGEVGVAARGAG</sequence>
<proteinExistence type="predicted"/>
<dbReference type="GeneID" id="60808385"/>
<protein>
    <submittedName>
        <fullName evidence="1">Uncharacterized protein</fullName>
    </submittedName>
</protein>
<evidence type="ECO:0000313" key="2">
    <source>
        <dbReference type="Proteomes" id="UP000276526"/>
    </source>
</evidence>
<reference evidence="1 2" key="1">
    <citation type="submission" date="2018-01" db="EMBL/GenBank/DDBJ databases">
        <title>Twenty Corynebacterium bovis Genomes.</title>
        <authorList>
            <person name="Gulvik C.A."/>
        </authorList>
    </citation>
    <scope>NUCLEOTIDE SEQUENCE [LARGE SCALE GENOMIC DNA]</scope>
    <source>
        <strain evidence="1 2">F6900</strain>
    </source>
</reference>
<dbReference type="EMBL" id="PQNK01000020">
    <property type="protein sequence ID" value="RRO85621.1"/>
    <property type="molecule type" value="Genomic_DNA"/>
</dbReference>
<name>A0A426PWJ2_9CORY</name>
<accession>A0A426PWJ2</accession>
<dbReference type="Proteomes" id="UP000276526">
    <property type="component" value="Unassembled WGS sequence"/>
</dbReference>
<gene>
    <name evidence="1" type="ORF">CXF48_10080</name>
</gene>